<evidence type="ECO:0000256" key="1">
    <source>
        <dbReference type="SAM" id="MobiDB-lite"/>
    </source>
</evidence>
<comment type="caution">
    <text evidence="2">The sequence shown here is derived from an EMBL/GenBank/DDBJ whole genome shotgun (WGS) entry which is preliminary data.</text>
</comment>
<dbReference type="Proteomes" id="UP001165080">
    <property type="component" value="Unassembled WGS sequence"/>
</dbReference>
<organism evidence="2 3">
    <name type="scientific">Pleodorina starrii</name>
    <dbReference type="NCBI Taxonomy" id="330485"/>
    <lineage>
        <taxon>Eukaryota</taxon>
        <taxon>Viridiplantae</taxon>
        <taxon>Chlorophyta</taxon>
        <taxon>core chlorophytes</taxon>
        <taxon>Chlorophyceae</taxon>
        <taxon>CS clade</taxon>
        <taxon>Chlamydomonadales</taxon>
        <taxon>Volvocaceae</taxon>
        <taxon>Pleodorina</taxon>
    </lineage>
</organism>
<protein>
    <submittedName>
        <fullName evidence="2">Uncharacterized protein</fullName>
    </submittedName>
</protein>
<reference evidence="2 3" key="1">
    <citation type="journal article" date="2023" name="Commun. Biol.">
        <title>Reorganization of the ancestral sex-determining regions during the evolution of trioecy in Pleodorina starrii.</title>
        <authorList>
            <person name="Takahashi K."/>
            <person name="Suzuki S."/>
            <person name="Kawai-Toyooka H."/>
            <person name="Yamamoto K."/>
            <person name="Hamaji T."/>
            <person name="Ootsuki R."/>
            <person name="Yamaguchi H."/>
            <person name="Kawachi M."/>
            <person name="Higashiyama T."/>
            <person name="Nozaki H."/>
        </authorList>
    </citation>
    <scope>NUCLEOTIDE SEQUENCE [LARGE SCALE GENOMIC DNA]</scope>
    <source>
        <strain evidence="2 3">NIES-4479</strain>
    </source>
</reference>
<accession>A0A9W6BRF8</accession>
<evidence type="ECO:0000313" key="2">
    <source>
        <dbReference type="EMBL" id="GLC56718.1"/>
    </source>
</evidence>
<gene>
    <name evidence="2" type="primary">PLESTBF000553</name>
    <name evidence="2" type="ORF">PLESTB_001138300</name>
</gene>
<dbReference type="AlphaFoldDB" id="A0A9W6BRF8"/>
<sequence length="101" mass="10594">MAVGTGATFTSTFIATTAKRGRRGECSRAVPPPRQVRTGHNVQQQQLKEFRSSNQHPLTPAPPPDAVLKGASEAATITTITITSSSSSSSSTKCLAASRPR</sequence>
<feature type="compositionally biased region" description="Low complexity" evidence="1">
    <location>
        <begin position="1"/>
        <end position="18"/>
    </location>
</feature>
<proteinExistence type="predicted"/>
<dbReference type="EMBL" id="BRXU01000016">
    <property type="protein sequence ID" value="GLC56718.1"/>
    <property type="molecule type" value="Genomic_DNA"/>
</dbReference>
<name>A0A9W6BRF8_9CHLO</name>
<evidence type="ECO:0000313" key="3">
    <source>
        <dbReference type="Proteomes" id="UP001165080"/>
    </source>
</evidence>
<feature type="region of interest" description="Disordered" evidence="1">
    <location>
        <begin position="82"/>
        <end position="101"/>
    </location>
</feature>
<feature type="region of interest" description="Disordered" evidence="1">
    <location>
        <begin position="1"/>
        <end position="68"/>
    </location>
</feature>
<feature type="compositionally biased region" description="Polar residues" evidence="1">
    <location>
        <begin position="38"/>
        <end position="57"/>
    </location>
</feature>
<feature type="compositionally biased region" description="Low complexity" evidence="1">
    <location>
        <begin position="82"/>
        <end position="92"/>
    </location>
</feature>
<keyword evidence="3" id="KW-1185">Reference proteome</keyword>